<dbReference type="RefSeq" id="WP_036557019.1">
    <property type="nucleotide sequence ID" value="NZ_JRNI01000002.1"/>
</dbReference>
<dbReference type="InterPro" id="IPR021804">
    <property type="entry name" value="DUF3375"/>
</dbReference>
<sequence length="484" mass="55679">MNFQLAQAQYRRYFEEHQAWVLLRADNAPYIFAFIETLFSDNAEVTYGQARQLLDAELVQSRDLGVWESNTPATTYLNQWIQQGYLRELNDQLSTTDAFQSALRFVKALDERSAGTTASHLRIVQEAVRDCVVALSTEPEDKLAHLQQKKTEIQAEIDAIEAGVIIELDEATKRERMREVYHLAFQLSGDFRHLEEEIRLLDKDIRTQMITDDATRGEILQKLMDQEAELLRTEAGSAFDGFFQLLCDPHRQQEFREQLRFLAESDAAGYLTASQQYYLAELLTVLSKESDQVIRMRRRTEQELRQYIESGQATENHQVNRLMIELEKAAIALDIDPAMLRQKTALSLAIEPISFFSLDSWRLRAPAERLEINTDEEENLQHLDAHVLAELETVNTMAVVSELHQILQQDGVRTIRELAERRVIHLGLEELMVYVRLAKAIDAVELTGRESFVIYDRKQPLRVSVPKLLLSAESFPPSLDSLVI</sequence>
<dbReference type="EMBL" id="JRNI01000002">
    <property type="protein sequence ID" value="KGF32569.1"/>
    <property type="molecule type" value="Genomic_DNA"/>
</dbReference>
<dbReference type="Proteomes" id="UP000029629">
    <property type="component" value="Unassembled WGS sequence"/>
</dbReference>
<dbReference type="eggNOG" id="COG4942">
    <property type="taxonomic scope" value="Bacteria"/>
</dbReference>
<dbReference type="OrthoDB" id="138803at2"/>
<proteinExistence type="predicted"/>
<name>A0A096BHG4_9BURK</name>
<accession>A0A096BHG4</accession>
<comment type="caution">
    <text evidence="1">The sequence shown here is derived from an EMBL/GenBank/DDBJ whole genome shotgun (WGS) entry which is preliminary data.</text>
</comment>
<evidence type="ECO:0000313" key="2">
    <source>
        <dbReference type="Proteomes" id="UP000029629"/>
    </source>
</evidence>
<reference evidence="1 2" key="1">
    <citation type="submission" date="2014-07" db="EMBL/GenBank/DDBJ databases">
        <authorList>
            <person name="McCorrison J."/>
            <person name="Sanka R."/>
            <person name="Torralba M."/>
            <person name="Gillis M."/>
            <person name="Haft D.H."/>
            <person name="Methe B."/>
            <person name="Sutton G."/>
            <person name="Nelson K.E."/>
        </authorList>
    </citation>
    <scope>NUCLEOTIDE SEQUENCE [LARGE SCALE GENOMIC DNA]</scope>
    <source>
        <strain evidence="1 2">DNF00040</strain>
    </source>
</reference>
<dbReference type="Pfam" id="PF11855">
    <property type="entry name" value="DUF3375"/>
    <property type="match status" value="1"/>
</dbReference>
<evidence type="ECO:0000313" key="1">
    <source>
        <dbReference type="EMBL" id="KGF32569.1"/>
    </source>
</evidence>
<keyword evidence="2" id="KW-1185">Reference proteome</keyword>
<protein>
    <recommendedName>
        <fullName evidence="3">DUF3375 domain-containing protein</fullName>
    </recommendedName>
</protein>
<evidence type="ECO:0008006" key="3">
    <source>
        <dbReference type="Google" id="ProtNLM"/>
    </source>
</evidence>
<dbReference type="AlphaFoldDB" id="A0A096BHG4"/>
<gene>
    <name evidence="1" type="ORF">HMPREF2130_00605</name>
</gene>
<organism evidence="1 2">
    <name type="scientific">Oligella urethralis DNF00040</name>
    <dbReference type="NCBI Taxonomy" id="1401065"/>
    <lineage>
        <taxon>Bacteria</taxon>
        <taxon>Pseudomonadati</taxon>
        <taxon>Pseudomonadota</taxon>
        <taxon>Betaproteobacteria</taxon>
        <taxon>Burkholderiales</taxon>
        <taxon>Alcaligenaceae</taxon>
        <taxon>Oligella</taxon>
    </lineage>
</organism>